<feature type="domain" description="FAD-binding FR-type" evidence="5">
    <location>
        <begin position="135"/>
        <end position="232"/>
    </location>
</feature>
<protein>
    <submittedName>
        <fullName evidence="6">2-polyprenylphenol hydroxylase</fullName>
    </submittedName>
</protein>
<dbReference type="KEGG" id="cstr:CBE89_02400"/>
<evidence type="ECO:0000313" key="6">
    <source>
        <dbReference type="EMBL" id="ART20474.1"/>
    </source>
</evidence>
<dbReference type="InterPro" id="IPR039261">
    <property type="entry name" value="FNR_nucleotide-bd"/>
</dbReference>
<dbReference type="Gene3D" id="1.10.490.10">
    <property type="entry name" value="Globins"/>
    <property type="match status" value="1"/>
</dbReference>
<dbReference type="Proteomes" id="UP000250197">
    <property type="component" value="Chromosome"/>
</dbReference>
<proteinExistence type="predicted"/>
<dbReference type="PANTHER" id="PTHR47354:SF5">
    <property type="entry name" value="PROTEIN RFBI"/>
    <property type="match status" value="1"/>
</dbReference>
<dbReference type="PANTHER" id="PTHR47354">
    <property type="entry name" value="NADH OXIDOREDUCTASE HCR"/>
    <property type="match status" value="1"/>
</dbReference>
<dbReference type="GO" id="GO:0019825">
    <property type="term" value="F:oxygen binding"/>
    <property type="evidence" value="ECO:0007669"/>
    <property type="project" value="InterPro"/>
</dbReference>
<dbReference type="PROSITE" id="PS51384">
    <property type="entry name" value="FAD_FR"/>
    <property type="match status" value="1"/>
</dbReference>
<dbReference type="InterPro" id="IPR008333">
    <property type="entry name" value="Cbr1-like_FAD-bd_dom"/>
</dbReference>
<dbReference type="InterPro" id="IPR017927">
    <property type="entry name" value="FAD-bd_FR_type"/>
</dbReference>
<keyword evidence="4" id="KW-0411">Iron-sulfur</keyword>
<keyword evidence="3" id="KW-0479">Metal-binding</keyword>
<gene>
    <name evidence="6" type="ORF">CBE89_02400</name>
</gene>
<dbReference type="EMBL" id="CP021252">
    <property type="protein sequence ID" value="ART20474.1"/>
    <property type="molecule type" value="Genomic_DNA"/>
</dbReference>
<dbReference type="InterPro" id="IPR012292">
    <property type="entry name" value="Globin/Proto"/>
</dbReference>
<keyword evidence="3" id="KW-0408">Iron</keyword>
<evidence type="ECO:0000256" key="3">
    <source>
        <dbReference type="ARBA" id="ARBA00022714"/>
    </source>
</evidence>
<comment type="cofactor">
    <cofactor evidence="2">
        <name>FAD</name>
        <dbReference type="ChEBI" id="CHEBI:57692"/>
    </cofactor>
</comment>
<comment type="cofactor">
    <cofactor evidence="1">
        <name>heme b</name>
        <dbReference type="ChEBI" id="CHEBI:60344"/>
    </cofactor>
</comment>
<dbReference type="SUPFAM" id="SSF52343">
    <property type="entry name" value="Ferredoxin reductase-like, C-terminal NADP-linked domain"/>
    <property type="match status" value="1"/>
</dbReference>
<dbReference type="SUPFAM" id="SSF63380">
    <property type="entry name" value="Riboflavin synthase domain-like"/>
    <property type="match status" value="1"/>
</dbReference>
<evidence type="ECO:0000256" key="2">
    <source>
        <dbReference type="ARBA" id="ARBA00001974"/>
    </source>
</evidence>
<dbReference type="GO" id="GO:0016491">
    <property type="term" value="F:oxidoreductase activity"/>
    <property type="evidence" value="ECO:0007669"/>
    <property type="project" value="InterPro"/>
</dbReference>
<evidence type="ECO:0000256" key="4">
    <source>
        <dbReference type="ARBA" id="ARBA00023014"/>
    </source>
</evidence>
<reference evidence="6 7" key="1">
    <citation type="submission" date="2017-05" db="EMBL/GenBank/DDBJ databases">
        <title>Complete genome sequence of Corynebacterium striatum KC-Na-1 isolated from Neophocaena asiaeorientalis in Korea.</title>
        <authorList>
            <person name="Kim J.H."/>
            <person name="Lee K."/>
        </authorList>
    </citation>
    <scope>NUCLEOTIDE SEQUENCE [LARGE SCALE GENOMIC DNA]</scope>
    <source>
        <strain evidence="6 7">KC-Na-01</strain>
    </source>
</reference>
<dbReference type="GO" id="GO:0051537">
    <property type="term" value="F:2 iron, 2 sulfur cluster binding"/>
    <property type="evidence" value="ECO:0007669"/>
    <property type="project" value="UniProtKB-KW"/>
</dbReference>
<dbReference type="GO" id="GO:0020037">
    <property type="term" value="F:heme binding"/>
    <property type="evidence" value="ECO:0007669"/>
    <property type="project" value="InterPro"/>
</dbReference>
<name>A0A2Z2J1J3_CORST</name>
<sequence length="415" mass="45111">MKELGEHVRRHADDYRDAVHEHFFATVAESRQIFALSMRDTHPALGPAVAWVLDAAEDDGTVPAETLERIKQLGREHRRHGFPPEIYPKFEASLIKGCEALALTSHQQQVATRALHTVCQAMAEAAHADDVAGVAPAHSAQVVAVEHPNRKTAIIRVESGAPIDYQTGQHFPVTSQLLPGTWRMLTPAHPADATGQLTFHVALAGDASSMLAKAKPGDWWTLGSPAGEPLELRTKAASQAGQAGTALISFGTGWAAARAALLDCLNSNDLPTGLSIYSVMPSPGEHYDTHFQANVRALAPRLSLHCISRSAQDPWLLGAQPQAEGFSVEPTEDPMEAVLLHEGTAAKRKRFILVGPADRVEVSREALLDHGVPAEQIKETSWQRGHEWAASAADLDGWEDWDAWAAWKKSEWTQT</sequence>
<organism evidence="6 7">
    <name type="scientific">Corynebacterium striatum</name>
    <dbReference type="NCBI Taxonomy" id="43770"/>
    <lineage>
        <taxon>Bacteria</taxon>
        <taxon>Bacillati</taxon>
        <taxon>Actinomycetota</taxon>
        <taxon>Actinomycetes</taxon>
        <taxon>Mycobacteriales</taxon>
        <taxon>Corynebacteriaceae</taxon>
        <taxon>Corynebacterium</taxon>
    </lineage>
</organism>
<evidence type="ECO:0000313" key="7">
    <source>
        <dbReference type="Proteomes" id="UP000250197"/>
    </source>
</evidence>
<dbReference type="Pfam" id="PF00970">
    <property type="entry name" value="FAD_binding_6"/>
    <property type="match status" value="1"/>
</dbReference>
<evidence type="ECO:0000259" key="5">
    <source>
        <dbReference type="PROSITE" id="PS51384"/>
    </source>
</evidence>
<dbReference type="SUPFAM" id="SSF46458">
    <property type="entry name" value="Globin-like"/>
    <property type="match status" value="1"/>
</dbReference>
<dbReference type="InterPro" id="IPR017938">
    <property type="entry name" value="Riboflavin_synthase-like_b-brl"/>
</dbReference>
<dbReference type="InterPro" id="IPR009050">
    <property type="entry name" value="Globin-like_sf"/>
</dbReference>
<dbReference type="InterPro" id="IPR050415">
    <property type="entry name" value="MRET"/>
</dbReference>
<evidence type="ECO:0000256" key="1">
    <source>
        <dbReference type="ARBA" id="ARBA00001970"/>
    </source>
</evidence>
<keyword evidence="3" id="KW-0001">2Fe-2S</keyword>
<dbReference type="RefSeq" id="WP_086890643.1">
    <property type="nucleotide sequence ID" value="NZ_CP021252.1"/>
</dbReference>
<dbReference type="Gene3D" id="2.40.30.10">
    <property type="entry name" value="Translation factors"/>
    <property type="match status" value="1"/>
</dbReference>
<accession>A0A2Z2J1J3</accession>
<dbReference type="AlphaFoldDB" id="A0A2Z2J1J3"/>